<proteinExistence type="predicted"/>
<feature type="compositionally biased region" description="Low complexity" evidence="1">
    <location>
        <begin position="380"/>
        <end position="403"/>
    </location>
</feature>
<name>A0A9P4J9X5_9PEZI</name>
<feature type="compositionally biased region" description="Basic and acidic residues" evidence="1">
    <location>
        <begin position="498"/>
        <end position="508"/>
    </location>
</feature>
<protein>
    <submittedName>
        <fullName evidence="2">Uncharacterized protein</fullName>
    </submittedName>
</protein>
<evidence type="ECO:0000256" key="1">
    <source>
        <dbReference type="SAM" id="MobiDB-lite"/>
    </source>
</evidence>
<feature type="compositionally biased region" description="Polar residues" evidence="1">
    <location>
        <begin position="429"/>
        <end position="440"/>
    </location>
</feature>
<feature type="compositionally biased region" description="Low complexity" evidence="1">
    <location>
        <begin position="361"/>
        <end position="373"/>
    </location>
</feature>
<reference evidence="2" key="1">
    <citation type="journal article" date="2020" name="Stud. Mycol.">
        <title>101 Dothideomycetes genomes: a test case for predicting lifestyles and emergence of pathogens.</title>
        <authorList>
            <person name="Haridas S."/>
            <person name="Albert R."/>
            <person name="Binder M."/>
            <person name="Bloem J."/>
            <person name="Labutti K."/>
            <person name="Salamov A."/>
            <person name="Andreopoulos B."/>
            <person name="Baker S."/>
            <person name="Barry K."/>
            <person name="Bills G."/>
            <person name="Bluhm B."/>
            <person name="Cannon C."/>
            <person name="Castanera R."/>
            <person name="Culley D."/>
            <person name="Daum C."/>
            <person name="Ezra D."/>
            <person name="Gonzalez J."/>
            <person name="Henrissat B."/>
            <person name="Kuo A."/>
            <person name="Liang C."/>
            <person name="Lipzen A."/>
            <person name="Lutzoni F."/>
            <person name="Magnuson J."/>
            <person name="Mondo S."/>
            <person name="Nolan M."/>
            <person name="Ohm R."/>
            <person name="Pangilinan J."/>
            <person name="Park H.-J."/>
            <person name="Ramirez L."/>
            <person name="Alfaro M."/>
            <person name="Sun H."/>
            <person name="Tritt A."/>
            <person name="Yoshinaga Y."/>
            <person name="Zwiers L.-H."/>
            <person name="Turgeon B."/>
            <person name="Goodwin S."/>
            <person name="Spatafora J."/>
            <person name="Crous P."/>
            <person name="Grigoriev I."/>
        </authorList>
    </citation>
    <scope>NUCLEOTIDE SEQUENCE</scope>
    <source>
        <strain evidence="2">CBS 260.36</strain>
    </source>
</reference>
<accession>A0A9P4J9X5</accession>
<sequence length="603" mass="65174">MSDNDRFAWLDSSSARKLLKNPFIIAVSRRRAHSDPPISQPVPAHQRTPTSISFPEINFADDETTRKTARGPLPAVTRHLEQVRFDVLALKDLCIRFTATFRDASVLLKASERTRQALRIIFNLSKTIVDETSTAIYNHIHPRWRHSSNSSAQPLQCSLWHTLVRSQSHVDVCTLRRAVSMHRTTLDLMLHMFRKYQALTSIPEVCDSDFLGRLETMSNSIAPLLAALHVDSGEALYDTLDRMDRQIALLEDTVIQPAALATAADLDPVICASPISYSPPTSPITTTRQAHSLTQSSSVYSTHPYSTPTSTSTSTSPISAPAAPTTPIAPAFVLPPPLPSSAGAASTTTKTPSPAPPSHIATPNAPTTPTAPAFILPPHSSRSASNPLSRSQPQSSSLANSRSHCQASTTPTTPNYLGAFTFEPPTPPRTGSTATTSPPRNESRPRQPTVPTPPPSPTPGARQPLLHTKSQLAPPLPARDPRRNSERIAVVDFAARSELEGHSRRSSTETRAALHPTTTTRHGRTPSAESSGTGYSSAEGHSRRTSTESSERGQKHGLVRRAEVVKRKPANASGHGHGHGHGRGHRHRSNRGVGNGRVGVPVR</sequence>
<keyword evidence="3" id="KW-1185">Reference proteome</keyword>
<dbReference type="AlphaFoldDB" id="A0A9P4J9X5"/>
<feature type="compositionally biased region" description="Pro residues" evidence="1">
    <location>
        <begin position="448"/>
        <end position="458"/>
    </location>
</feature>
<evidence type="ECO:0000313" key="3">
    <source>
        <dbReference type="Proteomes" id="UP000799439"/>
    </source>
</evidence>
<organism evidence="2 3">
    <name type="scientific">Myriangium duriaei CBS 260.36</name>
    <dbReference type="NCBI Taxonomy" id="1168546"/>
    <lineage>
        <taxon>Eukaryota</taxon>
        <taxon>Fungi</taxon>
        <taxon>Dikarya</taxon>
        <taxon>Ascomycota</taxon>
        <taxon>Pezizomycotina</taxon>
        <taxon>Dothideomycetes</taxon>
        <taxon>Dothideomycetidae</taxon>
        <taxon>Myriangiales</taxon>
        <taxon>Myriangiaceae</taxon>
        <taxon>Myriangium</taxon>
    </lineage>
</organism>
<feature type="compositionally biased region" description="Low complexity" evidence="1">
    <location>
        <begin position="296"/>
        <end position="331"/>
    </location>
</feature>
<feature type="compositionally biased region" description="Polar residues" evidence="1">
    <location>
        <begin position="527"/>
        <end position="536"/>
    </location>
</feature>
<feature type="region of interest" description="Disordered" evidence="1">
    <location>
        <begin position="295"/>
        <end position="485"/>
    </location>
</feature>
<gene>
    <name evidence="2" type="ORF">K461DRAFT_291866</name>
</gene>
<feature type="compositionally biased region" description="Basic and acidic residues" evidence="1">
    <location>
        <begin position="540"/>
        <end position="566"/>
    </location>
</feature>
<feature type="compositionally biased region" description="Basic residues" evidence="1">
    <location>
        <begin position="576"/>
        <end position="590"/>
    </location>
</feature>
<evidence type="ECO:0000313" key="2">
    <source>
        <dbReference type="EMBL" id="KAF2154969.1"/>
    </source>
</evidence>
<dbReference type="PRINTS" id="PR01217">
    <property type="entry name" value="PRICHEXTENSN"/>
</dbReference>
<comment type="caution">
    <text evidence="2">The sequence shown here is derived from an EMBL/GenBank/DDBJ whole genome shotgun (WGS) entry which is preliminary data.</text>
</comment>
<feature type="region of interest" description="Disordered" evidence="1">
    <location>
        <begin position="498"/>
        <end position="603"/>
    </location>
</feature>
<feature type="compositionally biased region" description="Low complexity" evidence="1">
    <location>
        <begin position="340"/>
        <end position="352"/>
    </location>
</feature>
<dbReference type="EMBL" id="ML996083">
    <property type="protein sequence ID" value="KAF2154969.1"/>
    <property type="molecule type" value="Genomic_DNA"/>
</dbReference>
<feature type="compositionally biased region" description="Polar residues" evidence="1">
    <location>
        <begin position="404"/>
        <end position="415"/>
    </location>
</feature>
<dbReference type="Proteomes" id="UP000799439">
    <property type="component" value="Unassembled WGS sequence"/>
</dbReference>